<dbReference type="EMBL" id="CP036262">
    <property type="protein sequence ID" value="QDS93205.1"/>
    <property type="molecule type" value="Genomic_DNA"/>
</dbReference>
<dbReference type="AlphaFoldDB" id="A0A517ME89"/>
<dbReference type="KEGG" id="rml:FF011L_19660"/>
<accession>A0A517ME89</accession>
<evidence type="ECO:0000313" key="2">
    <source>
        <dbReference type="Proteomes" id="UP000320672"/>
    </source>
</evidence>
<evidence type="ECO:0000313" key="1">
    <source>
        <dbReference type="EMBL" id="QDS93205.1"/>
    </source>
</evidence>
<protein>
    <submittedName>
        <fullName evidence="1">Uncharacterized protein</fullName>
    </submittedName>
</protein>
<reference evidence="1 2" key="1">
    <citation type="submission" date="2019-02" db="EMBL/GenBank/DDBJ databases">
        <title>Deep-cultivation of Planctomycetes and their phenomic and genomic characterization uncovers novel biology.</title>
        <authorList>
            <person name="Wiegand S."/>
            <person name="Jogler M."/>
            <person name="Boedeker C."/>
            <person name="Pinto D."/>
            <person name="Vollmers J."/>
            <person name="Rivas-Marin E."/>
            <person name="Kohn T."/>
            <person name="Peeters S.H."/>
            <person name="Heuer A."/>
            <person name="Rast P."/>
            <person name="Oberbeckmann S."/>
            <person name="Bunk B."/>
            <person name="Jeske O."/>
            <person name="Meyerdierks A."/>
            <person name="Storesund J.E."/>
            <person name="Kallscheuer N."/>
            <person name="Luecker S."/>
            <person name="Lage O.M."/>
            <person name="Pohl T."/>
            <person name="Merkel B.J."/>
            <person name="Hornburger P."/>
            <person name="Mueller R.-W."/>
            <person name="Bruemmer F."/>
            <person name="Labrenz M."/>
            <person name="Spormann A.M."/>
            <person name="Op den Camp H."/>
            <person name="Overmann J."/>
            <person name="Amann R."/>
            <person name="Jetten M.S.M."/>
            <person name="Mascher T."/>
            <person name="Medema M.H."/>
            <person name="Devos D.P."/>
            <person name="Kaster A.-K."/>
            <person name="Ovreas L."/>
            <person name="Rohde M."/>
            <person name="Galperin M.Y."/>
            <person name="Jogler C."/>
        </authorList>
    </citation>
    <scope>NUCLEOTIDE SEQUENCE [LARGE SCALE GENOMIC DNA]</scope>
    <source>
        <strain evidence="1 2">FF011L</strain>
    </source>
</reference>
<name>A0A517ME89_9BACT</name>
<sequence length="990" mass="108981">MTLGQRFHSTSDLNWLDWLRPKPTGVALCIEKSVGVSRIREFSLTLTTLWNLLRKSPARRCLLLLIALVAGQNQVFAQVTDKLDSLPLQWQLAENDCRARVIKHQIDPTGGNDHRPCEAITLSAGHGTRLLLEYRITPARVIDELNAKLWVRSAQAGVRIGMRIRYPYVHDPESGRTETMILFGQAHRRPGKWDRLAIGGLRGPMREREAALRVKYGHQVDLRDPFVDSIVVDVYNRPGMMTIRLDDLTVEQMVPVGSVSVSGQQSFKRQSDAPLAADQLRHETPMRSLFPTDQTTRIIEYNQEPLTYLRSIGFDAVLLAEPPTDAILREANRAKMMVYAPPPIAPNPDWEPLLDNVAGWYLGTSKSLADQPDVRAEVQRLQNFPRLWQRPSFVAPAEAWGGYAGIVPALLYDMPPTTLGMVPAEEADYLRDIRERTNRSIPFAIGIQTSPAASLVRQVNALADQIGAEKVADYGWHPMWLQTMRALQACPRAILFRSSTSLASGSQIDQQRALAAGFVNRCVEAVGPLVARAQSAGAMRCTGANYSAHRLNLGPTDVVIATSNSAGPISVLAGDGDVLEVHVPATMAHRYAWRLTGMTAERIDIESTPTGPSLQVISPDVAELLLLSDDPALGHRISTHLADLAMPAALDRWQLTSESVFQTRLDWESVVSTRLAPSSAIPSGLLAGAANTLVEGEPLYRAGEGAATLRLARRADAWMLRAKNHLLANVLPDRQTRYSFPALFAPGGMQLQVALTPRLRSGSWSRNLLPLDPLESPQKFAESGWSYDRRLESVCRSNFDVIPIERMPSAQSPFSSNEKTTEFLAGIDSAQVEQASFLQAPNQSESVRAMRVEVVAIRDTVLPGGYAGTAARVQSPSVDCPPNSLIRVNARMRTIGFGGPFQGVLVYDSLGGPELGVLVRSPDEWQQIEIYRQTTSAASLKVMFEVIGAGEVLIDDVQVRTWDAQAVDQRQLRPISPDLRVEQASRGSGR</sequence>
<gene>
    <name evidence="1" type="ORF">FF011L_19660</name>
</gene>
<proteinExistence type="predicted"/>
<organism evidence="1 2">
    <name type="scientific">Roseimaritima multifibrata</name>
    <dbReference type="NCBI Taxonomy" id="1930274"/>
    <lineage>
        <taxon>Bacteria</taxon>
        <taxon>Pseudomonadati</taxon>
        <taxon>Planctomycetota</taxon>
        <taxon>Planctomycetia</taxon>
        <taxon>Pirellulales</taxon>
        <taxon>Pirellulaceae</taxon>
        <taxon>Roseimaritima</taxon>
    </lineage>
</organism>
<keyword evidence="2" id="KW-1185">Reference proteome</keyword>
<dbReference type="Proteomes" id="UP000320672">
    <property type="component" value="Chromosome"/>
</dbReference>